<evidence type="ECO:0000313" key="4">
    <source>
        <dbReference type="Proteomes" id="UP000004705"/>
    </source>
</evidence>
<dbReference type="HOGENOM" id="CLU_1569568_0_0_11"/>
<keyword evidence="2" id="KW-1133">Transmembrane helix</keyword>
<feature type="transmembrane region" description="Helical" evidence="2">
    <location>
        <begin position="137"/>
        <end position="155"/>
    </location>
</feature>
<proteinExistence type="predicted"/>
<accession>H8GBN9</accession>
<feature type="transmembrane region" description="Helical" evidence="2">
    <location>
        <begin position="83"/>
        <end position="101"/>
    </location>
</feature>
<feature type="transmembrane region" description="Helical" evidence="2">
    <location>
        <begin position="113"/>
        <end position="131"/>
    </location>
</feature>
<protein>
    <submittedName>
        <fullName evidence="3">Uncharacterized protein</fullName>
    </submittedName>
</protein>
<evidence type="ECO:0000256" key="2">
    <source>
        <dbReference type="SAM" id="Phobius"/>
    </source>
</evidence>
<evidence type="ECO:0000256" key="1">
    <source>
        <dbReference type="SAM" id="MobiDB-lite"/>
    </source>
</evidence>
<dbReference type="AlphaFoldDB" id="H8GBN9"/>
<keyword evidence="2" id="KW-0472">Membrane</keyword>
<name>H8GBN9_9PSEU</name>
<evidence type="ECO:0000313" key="3">
    <source>
        <dbReference type="EMBL" id="EHY88723.1"/>
    </source>
</evidence>
<feature type="transmembrane region" description="Helical" evidence="2">
    <location>
        <begin position="40"/>
        <end position="63"/>
    </location>
</feature>
<keyword evidence="2" id="KW-0812">Transmembrane</keyword>
<dbReference type="EMBL" id="CM001466">
    <property type="protein sequence ID" value="EHY88723.1"/>
    <property type="molecule type" value="Genomic_DNA"/>
</dbReference>
<dbReference type="Proteomes" id="UP000004705">
    <property type="component" value="Chromosome"/>
</dbReference>
<keyword evidence="4" id="KW-1185">Reference proteome</keyword>
<gene>
    <name evidence="3" type="ORF">SacazDRAFT_01804</name>
</gene>
<reference evidence="3 4" key="1">
    <citation type="journal article" date="2012" name="Stand. Genomic Sci.">
        <title>Genome sequence of the soil bacterium Saccharomonospora azurea type strain (NA-128(T)).</title>
        <authorList>
            <person name="Klenk H.P."/>
            <person name="Held B."/>
            <person name="Lucas S."/>
            <person name="Lapidus A."/>
            <person name="Copeland A."/>
            <person name="Hammon N."/>
            <person name="Pitluck S."/>
            <person name="Goodwin L.A."/>
            <person name="Han C."/>
            <person name="Tapia R."/>
            <person name="Brambilla E.M."/>
            <person name="Potter G."/>
            <person name="Land M."/>
            <person name="Ivanova N."/>
            <person name="Rohde M."/>
            <person name="Goker M."/>
            <person name="Detter J.C."/>
            <person name="Kyrpides N.C."/>
            <person name="Woyke T."/>
        </authorList>
    </citation>
    <scope>NUCLEOTIDE SEQUENCE [LARGE SCALE GENOMIC DNA]</scope>
    <source>
        <strain evidence="3 4">NA-128</strain>
    </source>
</reference>
<sequence>MQGGPMQGGPMPGPMPGSPLPASPMPGDIHMVRPERPGTLTAAAVLGFVTAAFEFLGGLLWILGGSVVGDLEDAFGTGTDFGTLIMLLGLASLLVGGVYIWGGVMALKCKTPVLFAACGVGLVINIVALVLSEAHNGWLSAVLAIVTLILLAVPASRRF</sequence>
<feature type="region of interest" description="Disordered" evidence="1">
    <location>
        <begin position="1"/>
        <end position="28"/>
    </location>
</feature>
<organism evidence="3 4">
    <name type="scientific">Saccharomonospora azurea NA-128</name>
    <dbReference type="NCBI Taxonomy" id="882081"/>
    <lineage>
        <taxon>Bacteria</taxon>
        <taxon>Bacillati</taxon>
        <taxon>Actinomycetota</taxon>
        <taxon>Actinomycetes</taxon>
        <taxon>Pseudonocardiales</taxon>
        <taxon>Pseudonocardiaceae</taxon>
        <taxon>Saccharomonospora</taxon>
    </lineage>
</organism>
<feature type="compositionally biased region" description="Pro residues" evidence="1">
    <location>
        <begin position="11"/>
        <end position="24"/>
    </location>
</feature>